<evidence type="ECO:0000256" key="6">
    <source>
        <dbReference type="ARBA" id="ARBA00022692"/>
    </source>
</evidence>
<protein>
    <submittedName>
        <fullName evidence="14">Cytochrome B</fullName>
    </submittedName>
</protein>
<dbReference type="AlphaFoldDB" id="A0A1E3W2S1"/>
<keyword evidence="15" id="KW-1185">Reference proteome</keyword>
<evidence type="ECO:0000256" key="10">
    <source>
        <dbReference type="ARBA" id="ARBA00023004"/>
    </source>
</evidence>
<reference evidence="14 15" key="1">
    <citation type="journal article" date="2016" name="Environ. Microbiol.">
        <title>New Methyloceanibacter diversity from North Sea sediments includes methanotroph containing solely the soluble methane monooxygenase.</title>
        <authorList>
            <person name="Vekeman B."/>
            <person name="Kerckhof F.M."/>
            <person name="Cremers G."/>
            <person name="de Vos P."/>
            <person name="Vandamme P."/>
            <person name="Boon N."/>
            <person name="Op den Camp H.J."/>
            <person name="Heylen K."/>
        </authorList>
    </citation>
    <scope>NUCLEOTIDE SEQUENCE [LARGE SCALE GENOMIC DNA]</scope>
    <source>
        <strain evidence="14 15">R-67174</strain>
    </source>
</reference>
<dbReference type="Gene3D" id="1.20.950.20">
    <property type="entry name" value="Transmembrane di-heme cytochromes, Chain C"/>
    <property type="match status" value="1"/>
</dbReference>
<keyword evidence="10" id="KW-0408">Iron</keyword>
<comment type="similarity">
    <text evidence="2">Belongs to the HupC/HyaC/HydC family.</text>
</comment>
<feature type="transmembrane region" description="Helical" evidence="12">
    <location>
        <begin position="21"/>
        <end position="39"/>
    </location>
</feature>
<keyword evidence="5" id="KW-0349">Heme</keyword>
<keyword evidence="7" id="KW-0479">Metal-binding</keyword>
<dbReference type="GO" id="GO:0022904">
    <property type="term" value="P:respiratory electron transport chain"/>
    <property type="evidence" value="ECO:0007669"/>
    <property type="project" value="InterPro"/>
</dbReference>
<feature type="transmembrane region" description="Helical" evidence="12">
    <location>
        <begin position="59"/>
        <end position="77"/>
    </location>
</feature>
<keyword evidence="8" id="KW-0249">Electron transport</keyword>
<dbReference type="InterPro" id="IPR051542">
    <property type="entry name" value="Hydrogenase_cytochrome"/>
</dbReference>
<feature type="transmembrane region" description="Helical" evidence="12">
    <location>
        <begin position="122"/>
        <end position="142"/>
    </location>
</feature>
<dbReference type="InterPro" id="IPR011577">
    <property type="entry name" value="Cyt_b561_bac/Ni-Hgenase"/>
</dbReference>
<evidence type="ECO:0000313" key="14">
    <source>
        <dbReference type="EMBL" id="ODS00108.1"/>
    </source>
</evidence>
<evidence type="ECO:0000256" key="3">
    <source>
        <dbReference type="ARBA" id="ARBA00022448"/>
    </source>
</evidence>
<evidence type="ECO:0000259" key="13">
    <source>
        <dbReference type="Pfam" id="PF01292"/>
    </source>
</evidence>
<dbReference type="GO" id="GO:0005506">
    <property type="term" value="F:iron ion binding"/>
    <property type="evidence" value="ECO:0007669"/>
    <property type="project" value="InterPro"/>
</dbReference>
<evidence type="ECO:0000256" key="1">
    <source>
        <dbReference type="ARBA" id="ARBA00004651"/>
    </source>
</evidence>
<proteinExistence type="inferred from homology"/>
<dbReference type="PANTHER" id="PTHR30485:SF2">
    <property type="entry name" value="BLL0597 PROTEIN"/>
    <property type="match status" value="1"/>
</dbReference>
<evidence type="ECO:0000256" key="2">
    <source>
        <dbReference type="ARBA" id="ARBA00008622"/>
    </source>
</evidence>
<evidence type="ECO:0000256" key="9">
    <source>
        <dbReference type="ARBA" id="ARBA00022989"/>
    </source>
</evidence>
<keyword evidence="6 12" id="KW-0812">Transmembrane</keyword>
<gene>
    <name evidence="14" type="ORF">AUC68_03050</name>
</gene>
<sequence length="244" mass="27151">MTTMSLQSYAVWDRPTRWFHWINFVCVVALIALGTAILYGKALGVTDDGKLLLKTVHVWFGYVFALNLGWRIVWAFLGNRHARWSGMLPFLRGYGTSLAAYLRGLARGDERPYLGHNPVARLMVSLLVLFLVVQAVTGLVLAGTDIYYPPFGYWIASWVAAPGVDPSTLVPYNDTGIDAASWDAMRAFRTPFITAHYWSFYALLVLIVIHIAGVVTTELREGGGLVSAMFTGRKVFDRDPADDV</sequence>
<keyword evidence="3" id="KW-0813">Transport</keyword>
<comment type="caution">
    <text evidence="14">The sequence shown here is derived from an EMBL/GenBank/DDBJ whole genome shotgun (WGS) entry which is preliminary data.</text>
</comment>
<evidence type="ECO:0000256" key="7">
    <source>
        <dbReference type="ARBA" id="ARBA00022723"/>
    </source>
</evidence>
<evidence type="ECO:0000256" key="12">
    <source>
        <dbReference type="SAM" id="Phobius"/>
    </source>
</evidence>
<evidence type="ECO:0000256" key="11">
    <source>
        <dbReference type="ARBA" id="ARBA00023136"/>
    </source>
</evidence>
<dbReference type="STRING" id="1774968.AUC68_03050"/>
<organism evidence="14 15">
    <name type="scientific">Methyloceanibacter methanicus</name>
    <dbReference type="NCBI Taxonomy" id="1774968"/>
    <lineage>
        <taxon>Bacteria</taxon>
        <taxon>Pseudomonadati</taxon>
        <taxon>Pseudomonadota</taxon>
        <taxon>Alphaproteobacteria</taxon>
        <taxon>Hyphomicrobiales</taxon>
        <taxon>Hyphomicrobiaceae</taxon>
        <taxon>Methyloceanibacter</taxon>
    </lineage>
</organism>
<name>A0A1E3W2S1_9HYPH</name>
<dbReference type="PANTHER" id="PTHR30485">
    <property type="entry name" value="NI/FE-HYDROGENASE 1 B-TYPE CYTOCHROME SUBUNIT"/>
    <property type="match status" value="1"/>
</dbReference>
<evidence type="ECO:0000256" key="8">
    <source>
        <dbReference type="ARBA" id="ARBA00022982"/>
    </source>
</evidence>
<dbReference type="GO" id="GO:0009055">
    <property type="term" value="F:electron transfer activity"/>
    <property type="evidence" value="ECO:0007669"/>
    <property type="project" value="InterPro"/>
</dbReference>
<comment type="subcellular location">
    <subcellularLocation>
        <location evidence="1">Cell membrane</location>
        <topology evidence="1">Multi-pass membrane protein</topology>
    </subcellularLocation>
</comment>
<dbReference type="GO" id="GO:0005886">
    <property type="term" value="C:plasma membrane"/>
    <property type="evidence" value="ECO:0007669"/>
    <property type="project" value="UniProtKB-SubCell"/>
</dbReference>
<feature type="domain" description="Cytochrome b561 bacterial/Ni-hydrogenase" evidence="13">
    <location>
        <begin position="11"/>
        <end position="232"/>
    </location>
</feature>
<dbReference type="InterPro" id="IPR016174">
    <property type="entry name" value="Di-haem_cyt_TM"/>
</dbReference>
<feature type="transmembrane region" description="Helical" evidence="12">
    <location>
        <begin position="195"/>
        <end position="215"/>
    </location>
</feature>
<dbReference type="RefSeq" id="WP_069436924.1">
    <property type="nucleotide sequence ID" value="NZ_LPWG01000010.1"/>
</dbReference>
<evidence type="ECO:0000256" key="4">
    <source>
        <dbReference type="ARBA" id="ARBA00022475"/>
    </source>
</evidence>
<dbReference type="GO" id="GO:0020037">
    <property type="term" value="F:heme binding"/>
    <property type="evidence" value="ECO:0007669"/>
    <property type="project" value="TreeGrafter"/>
</dbReference>
<dbReference type="OrthoDB" id="9781740at2"/>
<keyword evidence="11 12" id="KW-0472">Membrane</keyword>
<dbReference type="SUPFAM" id="SSF81342">
    <property type="entry name" value="Transmembrane di-heme cytochromes"/>
    <property type="match status" value="1"/>
</dbReference>
<keyword evidence="4" id="KW-1003">Cell membrane</keyword>
<dbReference type="Proteomes" id="UP000094501">
    <property type="component" value="Unassembled WGS sequence"/>
</dbReference>
<evidence type="ECO:0000313" key="15">
    <source>
        <dbReference type="Proteomes" id="UP000094501"/>
    </source>
</evidence>
<dbReference type="PRINTS" id="PR00161">
    <property type="entry name" value="NIHGNASECYTB"/>
</dbReference>
<dbReference type="EMBL" id="LPWG01000010">
    <property type="protein sequence ID" value="ODS00108.1"/>
    <property type="molecule type" value="Genomic_DNA"/>
</dbReference>
<dbReference type="Pfam" id="PF01292">
    <property type="entry name" value="Ni_hydr_CYTB"/>
    <property type="match status" value="1"/>
</dbReference>
<keyword evidence="9 12" id="KW-1133">Transmembrane helix</keyword>
<accession>A0A1E3W2S1</accession>
<evidence type="ECO:0000256" key="5">
    <source>
        <dbReference type="ARBA" id="ARBA00022617"/>
    </source>
</evidence>
<dbReference type="InterPro" id="IPR000516">
    <property type="entry name" value="Ni-dep_Hydgase_cyt-B"/>
</dbReference>